<dbReference type="AlphaFoldDB" id="A0A5B7E4T9"/>
<feature type="region of interest" description="Disordered" evidence="1">
    <location>
        <begin position="1"/>
        <end position="28"/>
    </location>
</feature>
<keyword evidence="3" id="KW-1185">Reference proteome</keyword>
<protein>
    <submittedName>
        <fullName evidence="2">Uncharacterized protein</fullName>
    </submittedName>
</protein>
<proteinExistence type="predicted"/>
<accession>A0A5B7E4T9</accession>
<gene>
    <name evidence="2" type="ORF">E2C01_022226</name>
</gene>
<evidence type="ECO:0000313" key="2">
    <source>
        <dbReference type="EMBL" id="MPC29010.1"/>
    </source>
</evidence>
<reference evidence="2 3" key="1">
    <citation type="submission" date="2019-05" db="EMBL/GenBank/DDBJ databases">
        <title>Another draft genome of Portunus trituberculatus and its Hox gene families provides insights of decapod evolution.</title>
        <authorList>
            <person name="Jeong J.-H."/>
            <person name="Song I."/>
            <person name="Kim S."/>
            <person name="Choi T."/>
            <person name="Kim D."/>
            <person name="Ryu S."/>
            <person name="Kim W."/>
        </authorList>
    </citation>
    <scope>NUCLEOTIDE SEQUENCE [LARGE SCALE GENOMIC DNA]</scope>
    <source>
        <tissue evidence="2">Muscle</tissue>
    </source>
</reference>
<sequence length="110" mass="12108">MVENLEVGAKHNQLSKEKKHIRNRGEHGREIGKITAACYKLIGKDRQDQHKRIQNGKKSAEVNTAGKVKGGMSGRGEARLKRVGLMTSCSFLYVPTTTTTTTTTTSHSII</sequence>
<dbReference type="EMBL" id="VSRR010002000">
    <property type="protein sequence ID" value="MPC29010.1"/>
    <property type="molecule type" value="Genomic_DNA"/>
</dbReference>
<comment type="caution">
    <text evidence="2">The sequence shown here is derived from an EMBL/GenBank/DDBJ whole genome shotgun (WGS) entry which is preliminary data.</text>
</comment>
<evidence type="ECO:0000313" key="3">
    <source>
        <dbReference type="Proteomes" id="UP000324222"/>
    </source>
</evidence>
<evidence type="ECO:0000256" key="1">
    <source>
        <dbReference type="SAM" id="MobiDB-lite"/>
    </source>
</evidence>
<dbReference type="Proteomes" id="UP000324222">
    <property type="component" value="Unassembled WGS sequence"/>
</dbReference>
<organism evidence="2 3">
    <name type="scientific">Portunus trituberculatus</name>
    <name type="common">Swimming crab</name>
    <name type="synonym">Neptunus trituberculatus</name>
    <dbReference type="NCBI Taxonomy" id="210409"/>
    <lineage>
        <taxon>Eukaryota</taxon>
        <taxon>Metazoa</taxon>
        <taxon>Ecdysozoa</taxon>
        <taxon>Arthropoda</taxon>
        <taxon>Crustacea</taxon>
        <taxon>Multicrustacea</taxon>
        <taxon>Malacostraca</taxon>
        <taxon>Eumalacostraca</taxon>
        <taxon>Eucarida</taxon>
        <taxon>Decapoda</taxon>
        <taxon>Pleocyemata</taxon>
        <taxon>Brachyura</taxon>
        <taxon>Eubrachyura</taxon>
        <taxon>Portunoidea</taxon>
        <taxon>Portunidae</taxon>
        <taxon>Portuninae</taxon>
        <taxon>Portunus</taxon>
    </lineage>
</organism>
<name>A0A5B7E4T9_PORTR</name>